<dbReference type="InterPro" id="IPR054409">
    <property type="entry name" value="X25_BaPul-like"/>
</dbReference>
<protein>
    <recommendedName>
        <fullName evidence="2">Amylopullulanase X25 domain-containing protein</fullName>
    </recommendedName>
</protein>
<feature type="compositionally biased region" description="Low complexity" evidence="1">
    <location>
        <begin position="118"/>
        <end position="139"/>
    </location>
</feature>
<feature type="domain" description="Amylopullulanase X25" evidence="2">
    <location>
        <begin position="161"/>
        <end position="250"/>
    </location>
</feature>
<proteinExistence type="predicted"/>
<feature type="region of interest" description="Disordered" evidence="1">
    <location>
        <begin position="107"/>
        <end position="156"/>
    </location>
</feature>
<evidence type="ECO:0000313" key="4">
    <source>
        <dbReference type="Proteomes" id="UP001500752"/>
    </source>
</evidence>
<dbReference type="Gene3D" id="2.60.40.10">
    <property type="entry name" value="Immunoglobulins"/>
    <property type="match status" value="1"/>
</dbReference>
<reference evidence="4" key="1">
    <citation type="journal article" date="2019" name="Int. J. Syst. Evol. Microbiol.">
        <title>The Global Catalogue of Microorganisms (GCM) 10K type strain sequencing project: providing services to taxonomists for standard genome sequencing and annotation.</title>
        <authorList>
            <consortium name="The Broad Institute Genomics Platform"/>
            <consortium name="The Broad Institute Genome Sequencing Center for Infectious Disease"/>
            <person name="Wu L."/>
            <person name="Ma J."/>
        </authorList>
    </citation>
    <scope>NUCLEOTIDE SEQUENCE [LARGE SCALE GENOMIC DNA]</scope>
    <source>
        <strain evidence="4">JCM 30742</strain>
    </source>
</reference>
<dbReference type="Pfam" id="PF22058">
    <property type="entry name" value="X25_BaPul_like"/>
    <property type="match status" value="1"/>
</dbReference>
<dbReference type="EMBL" id="BAABEO010000035">
    <property type="protein sequence ID" value="GAA3703931.1"/>
    <property type="molecule type" value="Genomic_DNA"/>
</dbReference>
<comment type="caution">
    <text evidence="3">The sequence shown here is derived from an EMBL/GenBank/DDBJ whole genome shotgun (WGS) entry which is preliminary data.</text>
</comment>
<organism evidence="3 4">
    <name type="scientific">Arthrobacter ginkgonis</name>
    <dbReference type="NCBI Taxonomy" id="1630594"/>
    <lineage>
        <taxon>Bacteria</taxon>
        <taxon>Bacillati</taxon>
        <taxon>Actinomycetota</taxon>
        <taxon>Actinomycetes</taxon>
        <taxon>Micrococcales</taxon>
        <taxon>Micrococcaceae</taxon>
        <taxon>Arthrobacter</taxon>
    </lineage>
</organism>
<evidence type="ECO:0000313" key="3">
    <source>
        <dbReference type="EMBL" id="GAA3703931.1"/>
    </source>
</evidence>
<accession>A0ABP7DCT8</accession>
<gene>
    <name evidence="3" type="ORF">GCM10023081_45380</name>
</gene>
<sequence length="254" mass="26158">MAKDSKLEARLKAVLDGLAAADQDGGNANAGTVLSMAVAAHPFDEQEAHLLSGGVPRGYKALTTATAKLVKAGWMVKGRSGWAITEEGLRALVAFPTPEELGAALASGTPVPAGTELPAPAEAAPEAEVAPEVAQAEEPAQGEEEAPAGESAGRSGQPEAVAIAGDFAALLGGAADWAPELDEVQMEFNAPTLSWVRTVDLPAGTYSFKIALNRSWAENYGAFGSFDGANHELTHEGGTVTINYRHDTKDIAIA</sequence>
<evidence type="ECO:0000256" key="1">
    <source>
        <dbReference type="SAM" id="MobiDB-lite"/>
    </source>
</evidence>
<dbReference type="Proteomes" id="UP001500752">
    <property type="component" value="Unassembled WGS sequence"/>
</dbReference>
<keyword evidence="4" id="KW-1185">Reference proteome</keyword>
<dbReference type="CDD" id="cd12962">
    <property type="entry name" value="X25_BaPul_like"/>
    <property type="match status" value="1"/>
</dbReference>
<name>A0ABP7DCT8_9MICC</name>
<evidence type="ECO:0000259" key="2">
    <source>
        <dbReference type="Pfam" id="PF22058"/>
    </source>
</evidence>
<dbReference type="RefSeq" id="WP_345154580.1">
    <property type="nucleotide sequence ID" value="NZ_BAABEO010000035.1"/>
</dbReference>
<dbReference type="InterPro" id="IPR013783">
    <property type="entry name" value="Ig-like_fold"/>
</dbReference>